<reference evidence="1" key="2">
    <citation type="journal article" date="2022" name="New Phytol.">
        <title>Evolutionary transition to the ectomycorrhizal habit in the genomes of a hyperdiverse lineage of mushroom-forming fungi.</title>
        <authorList>
            <person name="Looney B."/>
            <person name="Miyauchi S."/>
            <person name="Morin E."/>
            <person name="Drula E."/>
            <person name="Courty P.E."/>
            <person name="Kohler A."/>
            <person name="Kuo A."/>
            <person name="LaButti K."/>
            <person name="Pangilinan J."/>
            <person name="Lipzen A."/>
            <person name="Riley R."/>
            <person name="Andreopoulos W."/>
            <person name="He G."/>
            <person name="Johnson J."/>
            <person name="Nolan M."/>
            <person name="Tritt A."/>
            <person name="Barry K.W."/>
            <person name="Grigoriev I.V."/>
            <person name="Nagy L.G."/>
            <person name="Hibbett D."/>
            <person name="Henrissat B."/>
            <person name="Matheny P.B."/>
            <person name="Labbe J."/>
            <person name="Martin F.M."/>
        </authorList>
    </citation>
    <scope>NUCLEOTIDE SEQUENCE</scope>
    <source>
        <strain evidence="1">FP105234-sp</strain>
    </source>
</reference>
<proteinExistence type="predicted"/>
<dbReference type="Proteomes" id="UP000814033">
    <property type="component" value="Unassembled WGS sequence"/>
</dbReference>
<dbReference type="EMBL" id="MU275920">
    <property type="protein sequence ID" value="KAI0046640.1"/>
    <property type="molecule type" value="Genomic_DNA"/>
</dbReference>
<keyword evidence="2" id="KW-1185">Reference proteome</keyword>
<reference evidence="1" key="1">
    <citation type="submission" date="2021-02" db="EMBL/GenBank/DDBJ databases">
        <authorList>
            <consortium name="DOE Joint Genome Institute"/>
            <person name="Ahrendt S."/>
            <person name="Looney B.P."/>
            <person name="Miyauchi S."/>
            <person name="Morin E."/>
            <person name="Drula E."/>
            <person name="Courty P.E."/>
            <person name="Chicoki N."/>
            <person name="Fauchery L."/>
            <person name="Kohler A."/>
            <person name="Kuo A."/>
            <person name="Labutti K."/>
            <person name="Pangilinan J."/>
            <person name="Lipzen A."/>
            <person name="Riley R."/>
            <person name="Andreopoulos W."/>
            <person name="He G."/>
            <person name="Johnson J."/>
            <person name="Barry K.W."/>
            <person name="Grigoriev I.V."/>
            <person name="Nagy L."/>
            <person name="Hibbett D."/>
            <person name="Henrissat B."/>
            <person name="Matheny P.B."/>
            <person name="Labbe J."/>
            <person name="Martin F."/>
        </authorList>
    </citation>
    <scope>NUCLEOTIDE SEQUENCE</scope>
    <source>
        <strain evidence="1">FP105234-sp</strain>
    </source>
</reference>
<evidence type="ECO:0000313" key="1">
    <source>
        <dbReference type="EMBL" id="KAI0046640.1"/>
    </source>
</evidence>
<organism evidence="1 2">
    <name type="scientific">Auriscalpium vulgare</name>
    <dbReference type="NCBI Taxonomy" id="40419"/>
    <lineage>
        <taxon>Eukaryota</taxon>
        <taxon>Fungi</taxon>
        <taxon>Dikarya</taxon>
        <taxon>Basidiomycota</taxon>
        <taxon>Agaricomycotina</taxon>
        <taxon>Agaricomycetes</taxon>
        <taxon>Russulales</taxon>
        <taxon>Auriscalpiaceae</taxon>
        <taxon>Auriscalpium</taxon>
    </lineage>
</organism>
<gene>
    <name evidence="1" type="ORF">FA95DRAFT_1606705</name>
</gene>
<sequence length="261" mass="28260">MSTFAAWAASVLSESLDNIAALPPAFPHISSTPCTSTNVRAETQDSLINAPWSPIWNPWTDTQSVNAMSNADAQPSAVNVTIDVDTAAVWSNTFSMLDGIVAVNPADLSLAPASEPFAHTSRDAQPPSATAHDFHFLTTTTTLLQQQRTYGDTHTIIADSSPPSLALNALPLPPSPSLGSSTSPARRKHRPPPLRCTHCPFVQENGRAWDLKRHVKTHDGVRKKFVCGRRGCKEEFSRMDGVRRHQKSRTARCAMAQGGDV</sequence>
<protein>
    <submittedName>
        <fullName evidence="1">Uncharacterized protein</fullName>
    </submittedName>
</protein>
<name>A0ACB8RRI9_9AGAM</name>
<evidence type="ECO:0000313" key="2">
    <source>
        <dbReference type="Proteomes" id="UP000814033"/>
    </source>
</evidence>
<comment type="caution">
    <text evidence="1">The sequence shown here is derived from an EMBL/GenBank/DDBJ whole genome shotgun (WGS) entry which is preliminary data.</text>
</comment>
<accession>A0ACB8RRI9</accession>